<evidence type="ECO:0000313" key="3">
    <source>
        <dbReference type="Proteomes" id="UP000244223"/>
    </source>
</evidence>
<evidence type="ECO:0000256" key="1">
    <source>
        <dbReference type="SAM" id="SignalP"/>
    </source>
</evidence>
<dbReference type="OrthoDB" id="7820733at2"/>
<keyword evidence="3" id="KW-1185">Reference proteome</keyword>
<sequence>MLATFSKFATRLLSPLLLVASLACPVYASTLLDAAQDLQPNENGLPPPLEKPLYISVCLFDMQGKNGEIYNKAKDLALIARRWNIHPRIDVYSDERVAAESFKAGRCDAAGISTMRARQFNLFIGSIEALGAVTSYQELRTLLITLLDTKLLPLTITEPYQIVGVLPIGSTYVHVRDKQINSIEKAAGKKIAVLDWDKSQTEIVSRIGAQAVPSDLSNIAGKFNNGQVDIIVAPALVFKAFELERGLGDKGGVYRFPLTQMTGSLVINRDRIKKKMPDLDEKLVAFRSIAAQFLDEILNQTYKAIERSEAEIPAKYWVNVTPEEEIHYWGLLREARIEMTKLGYYDPKMMALLKRIRCKSKPTNAECSLSDE</sequence>
<dbReference type="PROSITE" id="PS51257">
    <property type="entry name" value="PROKAR_LIPOPROTEIN"/>
    <property type="match status" value="1"/>
</dbReference>
<dbReference type="Proteomes" id="UP000244223">
    <property type="component" value="Unassembled WGS sequence"/>
</dbReference>
<dbReference type="Gene3D" id="3.40.190.170">
    <property type="entry name" value="Bacterial extracellular solute-binding protein, family 7"/>
    <property type="match status" value="1"/>
</dbReference>
<evidence type="ECO:0000313" key="2">
    <source>
        <dbReference type="EMBL" id="PTQ90424.1"/>
    </source>
</evidence>
<dbReference type="SUPFAM" id="SSF53850">
    <property type="entry name" value="Periplasmic binding protein-like II"/>
    <property type="match status" value="1"/>
</dbReference>
<dbReference type="Pfam" id="PF19582">
    <property type="entry name" value="AdeT1_2"/>
    <property type="match status" value="1"/>
</dbReference>
<dbReference type="EMBL" id="QAON01000003">
    <property type="protein sequence ID" value="PTQ90424.1"/>
    <property type="molecule type" value="Genomic_DNA"/>
</dbReference>
<dbReference type="InterPro" id="IPR045758">
    <property type="entry name" value="AdeT1/2"/>
</dbReference>
<dbReference type="RefSeq" id="WP_107864864.1">
    <property type="nucleotide sequence ID" value="NZ_QAON01000003.1"/>
</dbReference>
<feature type="signal peptide" evidence="1">
    <location>
        <begin position="1"/>
        <end position="28"/>
    </location>
</feature>
<comment type="caution">
    <text evidence="2">The sequence shown here is derived from an EMBL/GenBank/DDBJ whole genome shotgun (WGS) entry which is preliminary data.</text>
</comment>
<organism evidence="2 3">
    <name type="scientific">Agitococcus lubricus</name>
    <dbReference type="NCBI Taxonomy" id="1077255"/>
    <lineage>
        <taxon>Bacteria</taxon>
        <taxon>Pseudomonadati</taxon>
        <taxon>Pseudomonadota</taxon>
        <taxon>Gammaproteobacteria</taxon>
        <taxon>Moraxellales</taxon>
        <taxon>Moraxellaceae</taxon>
        <taxon>Agitococcus</taxon>
    </lineage>
</organism>
<accession>A0A2T5J1W3</accession>
<keyword evidence="1" id="KW-0732">Signal</keyword>
<protein>
    <recommendedName>
        <fullName evidence="4">TRAP-type C4-dicarboxylate transport system substrate-binding protein</fullName>
    </recommendedName>
</protein>
<feature type="chain" id="PRO_5015704203" description="TRAP-type C4-dicarboxylate transport system substrate-binding protein" evidence="1">
    <location>
        <begin position="29"/>
        <end position="372"/>
    </location>
</feature>
<proteinExistence type="predicted"/>
<reference evidence="2 3" key="1">
    <citation type="submission" date="2018-04" db="EMBL/GenBank/DDBJ databases">
        <title>Genomic Encyclopedia of Archaeal and Bacterial Type Strains, Phase II (KMG-II): from individual species to whole genera.</title>
        <authorList>
            <person name="Goeker M."/>
        </authorList>
    </citation>
    <scope>NUCLEOTIDE SEQUENCE [LARGE SCALE GENOMIC DNA]</scope>
    <source>
        <strain evidence="2 3">DSM 5822</strain>
    </source>
</reference>
<name>A0A2T5J1W3_9GAMM</name>
<dbReference type="InterPro" id="IPR038404">
    <property type="entry name" value="TRAP_DctP_sf"/>
</dbReference>
<gene>
    <name evidence="2" type="ORF">C8N29_103177</name>
</gene>
<dbReference type="AlphaFoldDB" id="A0A2T5J1W3"/>
<evidence type="ECO:0008006" key="4">
    <source>
        <dbReference type="Google" id="ProtNLM"/>
    </source>
</evidence>